<dbReference type="HOGENOM" id="CLU_1248602_0_0_0"/>
<dbReference type="Proteomes" id="UP000030700">
    <property type="component" value="Unassembled WGS sequence"/>
</dbReference>
<evidence type="ECO:0000313" key="2">
    <source>
        <dbReference type="EMBL" id="GAK49546.1"/>
    </source>
</evidence>
<dbReference type="PROSITE" id="PS51257">
    <property type="entry name" value="PROKAR_LIPOPROTEIN"/>
    <property type="match status" value="1"/>
</dbReference>
<accession>A0A0S6VQQ4</accession>
<dbReference type="STRING" id="1499966.U14_00769"/>
<keyword evidence="3" id="KW-1185">Reference proteome</keyword>
<sequence length="221" mass="24249">MKRQRTNVIVCGTVFLLLVLSGCNNEQNVIFSNPTLPDSATSLSNFYADETKETGFGVYKGHEYFLIQVPAGEYLLQYITRIGQFYIAFRAEKNAVLHIGLSAGDDAQSATVYRGRVTNASVSRSFGVVTVFSEEGATGTGEHLFAKSENNGVLLIGGIGIEYTPGSSYFKLHIPVGGTYRLTYITEKGRFEIEFTVEDNAIKEIGLSDGDVVREAYILKK</sequence>
<organism evidence="2">
    <name type="scientific">Candidatus Moduliflexus flocculans</name>
    <dbReference type="NCBI Taxonomy" id="1499966"/>
    <lineage>
        <taxon>Bacteria</taxon>
        <taxon>Candidatus Moduliflexota</taxon>
        <taxon>Candidatus Moduliflexia</taxon>
        <taxon>Candidatus Moduliflexales</taxon>
        <taxon>Candidatus Moduliflexaceae</taxon>
    </lineage>
</organism>
<protein>
    <recommendedName>
        <fullName evidence="4">Lipoprotein</fullName>
    </recommendedName>
</protein>
<gene>
    <name evidence="2" type="ORF">U14_00769</name>
</gene>
<proteinExistence type="predicted"/>
<evidence type="ECO:0008006" key="4">
    <source>
        <dbReference type="Google" id="ProtNLM"/>
    </source>
</evidence>
<evidence type="ECO:0000256" key="1">
    <source>
        <dbReference type="SAM" id="SignalP"/>
    </source>
</evidence>
<dbReference type="AlphaFoldDB" id="A0A0S6VQQ4"/>
<reference evidence="2" key="1">
    <citation type="journal article" date="2015" name="PeerJ">
        <title>First genomic representation of candidate bacterial phylum KSB3 points to enhanced environmental sensing as a trigger of wastewater bulking.</title>
        <authorList>
            <person name="Sekiguchi Y."/>
            <person name="Ohashi A."/>
            <person name="Parks D.H."/>
            <person name="Yamauchi T."/>
            <person name="Tyson G.W."/>
            <person name="Hugenholtz P."/>
        </authorList>
    </citation>
    <scope>NUCLEOTIDE SEQUENCE [LARGE SCALE GENOMIC DNA]</scope>
</reference>
<dbReference type="EMBL" id="DF820455">
    <property type="protein sequence ID" value="GAK49546.1"/>
    <property type="molecule type" value="Genomic_DNA"/>
</dbReference>
<name>A0A0S6VQQ4_9BACT</name>
<feature type="signal peptide" evidence="1">
    <location>
        <begin position="1"/>
        <end position="26"/>
    </location>
</feature>
<keyword evidence="1" id="KW-0732">Signal</keyword>
<feature type="chain" id="PRO_5006631410" description="Lipoprotein" evidence="1">
    <location>
        <begin position="27"/>
        <end position="221"/>
    </location>
</feature>
<evidence type="ECO:0000313" key="3">
    <source>
        <dbReference type="Proteomes" id="UP000030700"/>
    </source>
</evidence>